<keyword evidence="10" id="KW-1185">Reference proteome</keyword>
<dbReference type="GO" id="GO:0016787">
    <property type="term" value="F:hydrolase activity"/>
    <property type="evidence" value="ECO:0007669"/>
    <property type="project" value="UniProtKB-KW"/>
</dbReference>
<keyword evidence="4" id="KW-0378">Hydrolase</keyword>
<evidence type="ECO:0000256" key="5">
    <source>
        <dbReference type="ARBA" id="ARBA00023180"/>
    </source>
</evidence>
<evidence type="ECO:0000256" key="4">
    <source>
        <dbReference type="ARBA" id="ARBA00022801"/>
    </source>
</evidence>
<evidence type="ECO:0000256" key="2">
    <source>
        <dbReference type="ARBA" id="ARBA00008779"/>
    </source>
</evidence>
<proteinExistence type="inferred from homology"/>
<dbReference type="PROSITE" id="PS00523">
    <property type="entry name" value="SULFATASE_1"/>
    <property type="match status" value="1"/>
</dbReference>
<keyword evidence="3 7" id="KW-0732">Signal</keyword>
<evidence type="ECO:0000313" key="10">
    <source>
        <dbReference type="Proteomes" id="UP000007110"/>
    </source>
</evidence>
<feature type="signal peptide" evidence="7">
    <location>
        <begin position="1"/>
        <end position="24"/>
    </location>
</feature>
<dbReference type="OrthoDB" id="96314at2759"/>
<dbReference type="SUPFAM" id="SSF53649">
    <property type="entry name" value="Alkaline phosphatase-like"/>
    <property type="match status" value="1"/>
</dbReference>
<name>A0A7M7N3S5_STRPU</name>
<dbReference type="InterPro" id="IPR017850">
    <property type="entry name" value="Alkaline_phosphatase_core_sf"/>
</dbReference>
<dbReference type="OMA" id="WIEHLEP"/>
<evidence type="ECO:0000313" key="9">
    <source>
        <dbReference type="EnsemblMetazoa" id="XP_030830728"/>
    </source>
</evidence>
<feature type="region of interest" description="Disordered" evidence="6">
    <location>
        <begin position="26"/>
        <end position="57"/>
    </location>
</feature>
<dbReference type="InterPro" id="IPR000917">
    <property type="entry name" value="Sulfatase_N"/>
</dbReference>
<evidence type="ECO:0000256" key="1">
    <source>
        <dbReference type="ARBA" id="ARBA00001913"/>
    </source>
</evidence>
<dbReference type="InParanoid" id="A0A7M7N3S5"/>
<evidence type="ECO:0000259" key="8">
    <source>
        <dbReference type="Pfam" id="PF00884"/>
    </source>
</evidence>
<evidence type="ECO:0000256" key="6">
    <source>
        <dbReference type="SAM" id="MobiDB-lite"/>
    </source>
</evidence>
<dbReference type="EnsemblMetazoa" id="XM_030974867">
    <property type="protein sequence ID" value="XP_030830727"/>
    <property type="gene ID" value="LOC105437222"/>
</dbReference>
<reference evidence="9" key="2">
    <citation type="submission" date="2021-01" db="UniProtKB">
        <authorList>
            <consortium name="EnsemblMetazoa"/>
        </authorList>
    </citation>
    <scope>IDENTIFICATION</scope>
</reference>
<dbReference type="Proteomes" id="UP000007110">
    <property type="component" value="Unassembled WGS sequence"/>
</dbReference>
<evidence type="ECO:0000256" key="7">
    <source>
        <dbReference type="SAM" id="SignalP"/>
    </source>
</evidence>
<dbReference type="KEGG" id="spu:105437222"/>
<dbReference type="PANTHER" id="PTHR43108">
    <property type="entry name" value="N-ACETYLGLUCOSAMINE-6-SULFATASE FAMILY MEMBER"/>
    <property type="match status" value="1"/>
</dbReference>
<dbReference type="EnsemblMetazoa" id="XM_030974866">
    <property type="protein sequence ID" value="XP_030830726"/>
    <property type="gene ID" value="LOC105437222"/>
</dbReference>
<feature type="domain" description="Sulfatase N-terminal" evidence="8">
    <location>
        <begin position="63"/>
        <end position="158"/>
    </location>
</feature>
<reference evidence="10" key="1">
    <citation type="submission" date="2015-02" db="EMBL/GenBank/DDBJ databases">
        <title>Genome sequencing for Strongylocentrotus purpuratus.</title>
        <authorList>
            <person name="Murali S."/>
            <person name="Liu Y."/>
            <person name="Vee V."/>
            <person name="English A."/>
            <person name="Wang M."/>
            <person name="Skinner E."/>
            <person name="Han Y."/>
            <person name="Muzny D.M."/>
            <person name="Worley K.C."/>
            <person name="Gibbs R.A."/>
        </authorList>
    </citation>
    <scope>NUCLEOTIDE SEQUENCE</scope>
</reference>
<dbReference type="GeneID" id="105437222"/>
<feature type="compositionally biased region" description="Basic and acidic residues" evidence="6">
    <location>
        <begin position="26"/>
        <end position="42"/>
    </location>
</feature>
<dbReference type="RefSeq" id="XP_030830726.1">
    <property type="nucleotide sequence ID" value="XM_030974866.1"/>
</dbReference>
<dbReference type="InterPro" id="IPR024607">
    <property type="entry name" value="Sulfatase_CS"/>
</dbReference>
<dbReference type="RefSeq" id="XP_030830728.1">
    <property type="nucleotide sequence ID" value="XM_030974868.1"/>
</dbReference>
<sequence length="161" mass="18057">MEINNAVWLVLAFFLCLVTSQVESRSKSKDKERSEGNKDRSRSRGQHQRLSFLPPVSGSSKKPNIILVLTDDQDVVLGSMTAMNKTRFHLGSRGAEFTNAFVTTPMCCPSRSSILTGQYVHNHQVFSNIGEYCGSDEWRMGPELANFGTYLQGANYRTGEW</sequence>
<dbReference type="AlphaFoldDB" id="A0A7M7N3S5"/>
<dbReference type="RefSeq" id="XP_030830727.1">
    <property type="nucleotide sequence ID" value="XM_030974867.1"/>
</dbReference>
<comment type="similarity">
    <text evidence="2">Belongs to the sulfatase family.</text>
</comment>
<comment type="cofactor">
    <cofactor evidence="1">
        <name>Ca(2+)</name>
        <dbReference type="ChEBI" id="CHEBI:29108"/>
    </cofactor>
</comment>
<dbReference type="EnsemblMetazoa" id="XM_030974868">
    <property type="protein sequence ID" value="XP_030830728"/>
    <property type="gene ID" value="LOC105437222"/>
</dbReference>
<dbReference type="Gene3D" id="3.40.720.10">
    <property type="entry name" value="Alkaline Phosphatase, subunit A"/>
    <property type="match status" value="1"/>
</dbReference>
<dbReference type="PANTHER" id="PTHR43108:SF16">
    <property type="entry name" value="EXTRACELLULAR SULFATASE SULF-1 HOMOLOG"/>
    <property type="match status" value="1"/>
</dbReference>
<keyword evidence="5" id="KW-0325">Glycoprotein</keyword>
<protein>
    <recommendedName>
        <fullName evidence="8">Sulfatase N-terminal domain-containing protein</fullName>
    </recommendedName>
</protein>
<feature type="chain" id="PRO_5033597241" description="Sulfatase N-terminal domain-containing protein" evidence="7">
    <location>
        <begin position="25"/>
        <end position="161"/>
    </location>
</feature>
<organism evidence="9 10">
    <name type="scientific">Strongylocentrotus purpuratus</name>
    <name type="common">Purple sea urchin</name>
    <dbReference type="NCBI Taxonomy" id="7668"/>
    <lineage>
        <taxon>Eukaryota</taxon>
        <taxon>Metazoa</taxon>
        <taxon>Echinodermata</taxon>
        <taxon>Eleutherozoa</taxon>
        <taxon>Echinozoa</taxon>
        <taxon>Echinoidea</taxon>
        <taxon>Euechinoidea</taxon>
        <taxon>Echinacea</taxon>
        <taxon>Camarodonta</taxon>
        <taxon>Echinidea</taxon>
        <taxon>Strongylocentrotidae</taxon>
        <taxon>Strongylocentrotus</taxon>
    </lineage>
</organism>
<evidence type="ECO:0000256" key="3">
    <source>
        <dbReference type="ARBA" id="ARBA00022729"/>
    </source>
</evidence>
<accession>A0A7M7N3S5</accession>
<dbReference type="Pfam" id="PF00884">
    <property type="entry name" value="Sulfatase"/>
    <property type="match status" value="1"/>
</dbReference>